<sequence>MNVRKKLTVHFLSHFILMLVIIIILITTALVTMSFIISRSEMKSDFTRTSDDYLEHAIVIDEHEVRMNQDVKDSVKKKDGWLQVLDQDGRVIGQYNTPDDLPEEYNLSDILVLEEMHYRTKQWEINTTSGTTSTIIYGEKVQSHELLDKVTSMEDFPVITNEVKKYLDKNNAWIQVYDSEGEISDYYGAPDSLNYSFNKLVNSLQEPWNSRYDVSLYTPETSSSLYVIGTDNPYHSRQSITDGIVNQSFIKGFLIVSAILISLIVILGLWYGKKFGVPLLHTLKWINDLSQGKHASPLNKKGKSPLLNKSGRLKKKYSFFKDVVHSLETLTSSLQKNEQLQQKMDKTREEWITGLSHDLKTPISSVYGYSTLLASDSYTWTQSEINDFGKIIQEKSHYMSELIEDLNLTYRLKNDALPLHKEKVDVVPFLQSWMVQHQSKEKPIHLETEHDHADLEIDLKWFTRIMNNLVVNAIKYNPAGTDIVIRVVQSSAASVISVEDNGSGIDPETIQNLFNRYYRGGNTKESDNGSGLGMAITHQLVEAHGGKVEVMSELNRGTTIRLVFPREQ</sequence>
<evidence type="ECO:0000256" key="10">
    <source>
        <dbReference type="SAM" id="Phobius"/>
    </source>
</evidence>
<dbReference type="CDD" id="cd00075">
    <property type="entry name" value="HATPase"/>
    <property type="match status" value="1"/>
</dbReference>
<evidence type="ECO:0000256" key="4">
    <source>
        <dbReference type="ARBA" id="ARBA00022553"/>
    </source>
</evidence>
<keyword evidence="4" id="KW-0597">Phosphoprotein</keyword>
<comment type="caution">
    <text evidence="12">The sequence shown here is derived from an EMBL/GenBank/DDBJ whole genome shotgun (WGS) entry which is preliminary data.</text>
</comment>
<gene>
    <name evidence="12" type="ORF">BHE18_02285</name>
</gene>
<dbReference type="PROSITE" id="PS50109">
    <property type="entry name" value="HIS_KIN"/>
    <property type="match status" value="1"/>
</dbReference>
<evidence type="ECO:0000256" key="1">
    <source>
        <dbReference type="ARBA" id="ARBA00000085"/>
    </source>
</evidence>
<keyword evidence="7" id="KW-0418">Kinase</keyword>
<evidence type="ECO:0000256" key="7">
    <source>
        <dbReference type="ARBA" id="ARBA00022777"/>
    </source>
</evidence>
<comment type="subcellular location">
    <subcellularLocation>
        <location evidence="2">Cell membrane</location>
        <topology evidence="2">Multi-pass membrane protein</topology>
    </subcellularLocation>
</comment>
<dbReference type="CDD" id="cd00082">
    <property type="entry name" value="HisKA"/>
    <property type="match status" value="1"/>
</dbReference>
<accession>A0A1J6WD08</accession>
<dbReference type="Pfam" id="PF02518">
    <property type="entry name" value="HATPase_c"/>
    <property type="match status" value="1"/>
</dbReference>
<dbReference type="PRINTS" id="PR00344">
    <property type="entry name" value="BCTRLSENSOR"/>
</dbReference>
<dbReference type="PANTHER" id="PTHR45453">
    <property type="entry name" value="PHOSPHATE REGULON SENSOR PROTEIN PHOR"/>
    <property type="match status" value="1"/>
</dbReference>
<organism evidence="12 13">
    <name type="scientific">Rossellomorea aquimaris</name>
    <dbReference type="NCBI Taxonomy" id="189382"/>
    <lineage>
        <taxon>Bacteria</taxon>
        <taxon>Bacillati</taxon>
        <taxon>Bacillota</taxon>
        <taxon>Bacilli</taxon>
        <taxon>Bacillales</taxon>
        <taxon>Bacillaceae</taxon>
        <taxon>Rossellomorea</taxon>
    </lineage>
</organism>
<dbReference type="SUPFAM" id="SSF55874">
    <property type="entry name" value="ATPase domain of HSP90 chaperone/DNA topoisomerase II/histidine kinase"/>
    <property type="match status" value="1"/>
</dbReference>
<evidence type="ECO:0000256" key="9">
    <source>
        <dbReference type="ARBA" id="ARBA00023012"/>
    </source>
</evidence>
<evidence type="ECO:0000259" key="11">
    <source>
        <dbReference type="PROSITE" id="PS50109"/>
    </source>
</evidence>
<reference evidence="12 13" key="1">
    <citation type="submission" date="2016-09" db="EMBL/GenBank/DDBJ databases">
        <title>Bacillus aquimaris SAMM genome sequence reveals colonization and biosurfactant production capacities.</title>
        <authorList>
            <person name="Waghmode S.R."/>
            <person name="Suryavanshi M.V."/>
        </authorList>
    </citation>
    <scope>NUCLEOTIDE SEQUENCE [LARGE SCALE GENOMIC DNA]</scope>
    <source>
        <strain evidence="12 13">SAMM</strain>
    </source>
</reference>
<keyword evidence="10" id="KW-1133">Transmembrane helix</keyword>
<dbReference type="OrthoDB" id="368131at2"/>
<feature type="domain" description="Histidine kinase" evidence="11">
    <location>
        <begin position="354"/>
        <end position="568"/>
    </location>
</feature>
<dbReference type="SMART" id="SM00387">
    <property type="entry name" value="HATPase_c"/>
    <property type="match status" value="1"/>
</dbReference>
<dbReference type="Pfam" id="PF00512">
    <property type="entry name" value="HisKA"/>
    <property type="match status" value="1"/>
</dbReference>
<dbReference type="GO" id="GO:0016036">
    <property type="term" value="P:cellular response to phosphate starvation"/>
    <property type="evidence" value="ECO:0007669"/>
    <property type="project" value="TreeGrafter"/>
</dbReference>
<dbReference type="FunFam" id="3.30.565.10:FF:000006">
    <property type="entry name" value="Sensor histidine kinase WalK"/>
    <property type="match status" value="1"/>
</dbReference>
<evidence type="ECO:0000256" key="6">
    <source>
        <dbReference type="ARBA" id="ARBA00022741"/>
    </source>
</evidence>
<evidence type="ECO:0000256" key="2">
    <source>
        <dbReference type="ARBA" id="ARBA00004651"/>
    </source>
</evidence>
<dbReference type="InterPro" id="IPR003661">
    <property type="entry name" value="HisK_dim/P_dom"/>
</dbReference>
<dbReference type="GO" id="GO:0005886">
    <property type="term" value="C:plasma membrane"/>
    <property type="evidence" value="ECO:0007669"/>
    <property type="project" value="UniProtKB-SubCell"/>
</dbReference>
<dbReference type="Gene3D" id="1.10.287.130">
    <property type="match status" value="1"/>
</dbReference>
<dbReference type="Gene3D" id="3.30.565.10">
    <property type="entry name" value="Histidine kinase-like ATPase, C-terminal domain"/>
    <property type="match status" value="1"/>
</dbReference>
<dbReference type="EC" id="2.7.13.3" evidence="3"/>
<evidence type="ECO:0000313" key="12">
    <source>
        <dbReference type="EMBL" id="OIU69760.1"/>
    </source>
</evidence>
<keyword evidence="9" id="KW-0902">Two-component regulatory system</keyword>
<keyword evidence="8" id="KW-0067">ATP-binding</keyword>
<keyword evidence="6" id="KW-0547">Nucleotide-binding</keyword>
<feature type="transmembrane region" description="Helical" evidence="10">
    <location>
        <begin position="253"/>
        <end position="272"/>
    </location>
</feature>
<dbReference type="InterPro" id="IPR036097">
    <property type="entry name" value="HisK_dim/P_sf"/>
</dbReference>
<feature type="transmembrane region" description="Helical" evidence="10">
    <location>
        <begin position="12"/>
        <end position="38"/>
    </location>
</feature>
<evidence type="ECO:0000256" key="3">
    <source>
        <dbReference type="ARBA" id="ARBA00012438"/>
    </source>
</evidence>
<dbReference type="InterPro" id="IPR005467">
    <property type="entry name" value="His_kinase_dom"/>
</dbReference>
<keyword evidence="13" id="KW-1185">Reference proteome</keyword>
<proteinExistence type="predicted"/>
<dbReference type="RefSeq" id="WP_071619863.1">
    <property type="nucleotide sequence ID" value="NZ_MINN01000117.1"/>
</dbReference>
<dbReference type="InterPro" id="IPR004358">
    <property type="entry name" value="Sig_transdc_His_kin-like_C"/>
</dbReference>
<comment type="catalytic activity">
    <reaction evidence="1">
        <text>ATP + protein L-histidine = ADP + protein N-phospho-L-histidine.</text>
        <dbReference type="EC" id="2.7.13.3"/>
    </reaction>
</comment>
<dbReference type="InterPro" id="IPR036890">
    <property type="entry name" value="HATPase_C_sf"/>
</dbReference>
<evidence type="ECO:0000313" key="13">
    <source>
        <dbReference type="Proteomes" id="UP000182062"/>
    </source>
</evidence>
<dbReference type="GO" id="GO:0000155">
    <property type="term" value="F:phosphorelay sensor kinase activity"/>
    <property type="evidence" value="ECO:0007669"/>
    <property type="project" value="InterPro"/>
</dbReference>
<dbReference type="SMART" id="SM00388">
    <property type="entry name" value="HisKA"/>
    <property type="match status" value="1"/>
</dbReference>
<dbReference type="SUPFAM" id="SSF47384">
    <property type="entry name" value="Homodimeric domain of signal transducing histidine kinase"/>
    <property type="match status" value="1"/>
</dbReference>
<evidence type="ECO:0000256" key="8">
    <source>
        <dbReference type="ARBA" id="ARBA00022840"/>
    </source>
</evidence>
<dbReference type="GO" id="GO:0005524">
    <property type="term" value="F:ATP binding"/>
    <property type="evidence" value="ECO:0007669"/>
    <property type="project" value="UniProtKB-KW"/>
</dbReference>
<dbReference type="EMBL" id="MINN01000117">
    <property type="protein sequence ID" value="OIU69760.1"/>
    <property type="molecule type" value="Genomic_DNA"/>
</dbReference>
<keyword evidence="10" id="KW-0472">Membrane</keyword>
<keyword evidence="5" id="KW-0808">Transferase</keyword>
<dbReference type="InterPro" id="IPR003594">
    <property type="entry name" value="HATPase_dom"/>
</dbReference>
<evidence type="ECO:0000256" key="5">
    <source>
        <dbReference type="ARBA" id="ARBA00022679"/>
    </source>
</evidence>
<protein>
    <recommendedName>
        <fullName evidence="3">histidine kinase</fullName>
        <ecNumber evidence="3">2.7.13.3</ecNumber>
    </recommendedName>
</protein>
<keyword evidence="10" id="KW-0812">Transmembrane</keyword>
<name>A0A1J6WD08_9BACI</name>
<dbReference type="AlphaFoldDB" id="A0A1J6WD08"/>
<dbReference type="FunFam" id="1.10.287.130:FF:000082">
    <property type="entry name" value="Sensor histidine kinase YvrG"/>
    <property type="match status" value="1"/>
</dbReference>
<dbReference type="GO" id="GO:0004721">
    <property type="term" value="F:phosphoprotein phosphatase activity"/>
    <property type="evidence" value="ECO:0007669"/>
    <property type="project" value="TreeGrafter"/>
</dbReference>
<dbReference type="PANTHER" id="PTHR45453:SF1">
    <property type="entry name" value="PHOSPHATE REGULON SENSOR PROTEIN PHOR"/>
    <property type="match status" value="1"/>
</dbReference>
<dbReference type="InterPro" id="IPR050351">
    <property type="entry name" value="BphY/WalK/GraS-like"/>
</dbReference>
<dbReference type="Proteomes" id="UP000182062">
    <property type="component" value="Unassembled WGS sequence"/>
</dbReference>